<evidence type="ECO:0000256" key="6">
    <source>
        <dbReference type="SAM" id="MobiDB-lite"/>
    </source>
</evidence>
<dbReference type="InterPro" id="IPR058533">
    <property type="entry name" value="Cation_efflux_TM"/>
</dbReference>
<dbReference type="InterPro" id="IPR027469">
    <property type="entry name" value="Cation_efflux_TMD_sf"/>
</dbReference>
<evidence type="ECO:0000313" key="9">
    <source>
        <dbReference type="EMBL" id="GLR64249.1"/>
    </source>
</evidence>
<keyword evidence="2 7" id="KW-0812">Transmembrane</keyword>
<feature type="transmembrane region" description="Helical" evidence="7">
    <location>
        <begin position="101"/>
        <end position="119"/>
    </location>
</feature>
<feature type="transmembrane region" description="Helical" evidence="7">
    <location>
        <begin position="131"/>
        <end position="155"/>
    </location>
</feature>
<keyword evidence="5 7" id="KW-0472">Membrane</keyword>
<evidence type="ECO:0000256" key="5">
    <source>
        <dbReference type="ARBA" id="ARBA00023136"/>
    </source>
</evidence>
<dbReference type="InterPro" id="IPR002524">
    <property type="entry name" value="Cation_efflux"/>
</dbReference>
<dbReference type="NCBIfam" id="NF033827">
    <property type="entry name" value="CDF_efflux_DmeF"/>
    <property type="match status" value="1"/>
</dbReference>
<evidence type="ECO:0000313" key="10">
    <source>
        <dbReference type="Proteomes" id="UP001156682"/>
    </source>
</evidence>
<dbReference type="PANTHER" id="PTHR11562:SF40">
    <property type="entry name" value="CATION EFFLUX SYSTEM PROTEIN"/>
    <property type="match status" value="1"/>
</dbReference>
<feature type="transmembrane region" description="Helical" evidence="7">
    <location>
        <begin position="32"/>
        <end position="51"/>
    </location>
</feature>
<feature type="region of interest" description="Disordered" evidence="6">
    <location>
        <begin position="163"/>
        <end position="183"/>
    </location>
</feature>
<proteinExistence type="predicted"/>
<dbReference type="SUPFAM" id="SSF161111">
    <property type="entry name" value="Cation efflux protein transmembrane domain-like"/>
    <property type="match status" value="1"/>
</dbReference>
<dbReference type="InterPro" id="IPR050681">
    <property type="entry name" value="CDF/SLC30A"/>
</dbReference>
<comment type="caution">
    <text evidence="9">The sequence shown here is derived from an EMBL/GenBank/DDBJ whole genome shotgun (WGS) entry which is preliminary data.</text>
</comment>
<dbReference type="Pfam" id="PF01545">
    <property type="entry name" value="Cation_efflux"/>
    <property type="match status" value="1"/>
</dbReference>
<comment type="subcellular location">
    <subcellularLocation>
        <location evidence="1">Membrane</location>
        <topology evidence="1">Multi-pass membrane protein</topology>
    </subcellularLocation>
</comment>
<dbReference type="PANTHER" id="PTHR11562">
    <property type="entry name" value="CATION EFFLUX PROTEIN/ ZINC TRANSPORTER"/>
    <property type="match status" value="1"/>
</dbReference>
<reference evidence="10" key="1">
    <citation type="journal article" date="2019" name="Int. J. Syst. Evol. Microbiol.">
        <title>The Global Catalogue of Microorganisms (GCM) 10K type strain sequencing project: providing services to taxonomists for standard genome sequencing and annotation.</title>
        <authorList>
            <consortium name="The Broad Institute Genomics Platform"/>
            <consortium name="The Broad Institute Genome Sequencing Center for Infectious Disease"/>
            <person name="Wu L."/>
            <person name="Ma J."/>
        </authorList>
    </citation>
    <scope>NUCLEOTIDE SEQUENCE [LARGE SCALE GENOMIC DNA]</scope>
    <source>
        <strain evidence="10">NBRC 100033</strain>
    </source>
</reference>
<dbReference type="RefSeq" id="WP_051610508.1">
    <property type="nucleotide sequence ID" value="NZ_BSOR01000029.1"/>
</dbReference>
<keyword evidence="3" id="KW-0406">Ion transport</keyword>
<feature type="transmembrane region" description="Helical" evidence="7">
    <location>
        <begin position="222"/>
        <end position="240"/>
    </location>
</feature>
<dbReference type="NCBIfam" id="TIGR01297">
    <property type="entry name" value="CDF"/>
    <property type="match status" value="1"/>
</dbReference>
<evidence type="ECO:0000256" key="2">
    <source>
        <dbReference type="ARBA" id="ARBA00022692"/>
    </source>
</evidence>
<feature type="compositionally biased region" description="Basic and acidic residues" evidence="6">
    <location>
        <begin position="166"/>
        <end position="183"/>
    </location>
</feature>
<evidence type="ECO:0000256" key="4">
    <source>
        <dbReference type="ARBA" id="ARBA00022989"/>
    </source>
</evidence>
<accession>A0ABQ5ZW68</accession>
<feature type="transmembrane region" description="Helical" evidence="7">
    <location>
        <begin position="191"/>
        <end position="216"/>
    </location>
</feature>
<name>A0ABQ5ZW68_9GAMM</name>
<keyword evidence="3" id="KW-0862">Zinc</keyword>
<organism evidence="9 10">
    <name type="scientific">Marinospirillum insulare</name>
    <dbReference type="NCBI Taxonomy" id="217169"/>
    <lineage>
        <taxon>Bacteria</taxon>
        <taxon>Pseudomonadati</taxon>
        <taxon>Pseudomonadota</taxon>
        <taxon>Gammaproteobacteria</taxon>
        <taxon>Oceanospirillales</taxon>
        <taxon>Oceanospirillaceae</taxon>
        <taxon>Marinospirillum</taxon>
    </lineage>
</organism>
<feature type="domain" description="Cation efflux protein transmembrane" evidence="8">
    <location>
        <begin position="35"/>
        <end position="248"/>
    </location>
</feature>
<dbReference type="Gene3D" id="1.20.1510.10">
    <property type="entry name" value="Cation efflux protein transmembrane domain"/>
    <property type="match status" value="1"/>
</dbReference>
<dbReference type="Proteomes" id="UP001156682">
    <property type="component" value="Unassembled WGS sequence"/>
</dbReference>
<gene>
    <name evidence="9" type="ORF">GCM10007878_16870</name>
</gene>
<evidence type="ECO:0000256" key="3">
    <source>
        <dbReference type="ARBA" id="ARBA00022906"/>
    </source>
</evidence>
<keyword evidence="3" id="KW-0813">Transport</keyword>
<evidence type="ECO:0000256" key="7">
    <source>
        <dbReference type="SAM" id="Phobius"/>
    </source>
</evidence>
<evidence type="ECO:0000256" key="1">
    <source>
        <dbReference type="ARBA" id="ARBA00004141"/>
    </source>
</evidence>
<keyword evidence="3" id="KW-0864">Zinc transport</keyword>
<protein>
    <submittedName>
        <fullName evidence="9">Cation efflux system protein</fullName>
    </submittedName>
</protein>
<evidence type="ECO:0000259" key="8">
    <source>
        <dbReference type="Pfam" id="PF01545"/>
    </source>
</evidence>
<keyword evidence="10" id="KW-1185">Reference proteome</keyword>
<dbReference type="EMBL" id="BSOR01000029">
    <property type="protein sequence ID" value="GLR64249.1"/>
    <property type="molecule type" value="Genomic_DNA"/>
</dbReference>
<feature type="transmembrane region" description="Helical" evidence="7">
    <location>
        <begin position="63"/>
        <end position="81"/>
    </location>
</feature>
<sequence length="329" mass="35493">MDKNRQACTTAEKLHLAHDFGQGKKRKAEQRTLFVTILTLVTMVAEIFGGWVTGSMALLADGIHMGGHALALGLATAAYYFSRRHAKDRRLSLGSGKIADLAAYTSALFLGASVVWLVFESIHRLLNPQALMAKEALLVAVIGLVINLLSAWLLAGSEDACQGHGHSHEPSQDHGHSHNHEHQQDNNLKAALVHVIADAVTSVAAILGLVAAWLWGWLWLDPAIALVASVVVLRWAVGLLRQTGGILLDAEAPNKLREDVLSKLNAIEGTQVLDLHLWSVGQGAWTLTASLVSHLDNSPNTYKQQLGDLPGLHHPIIEVHFCQACEAAV</sequence>
<keyword evidence="4 7" id="KW-1133">Transmembrane helix</keyword>